<comment type="subcellular location">
    <subcellularLocation>
        <location evidence="1">Membrane</location>
        <topology evidence="1">Multi-pass membrane protein</topology>
    </subcellularLocation>
</comment>
<reference evidence="14" key="2">
    <citation type="submission" date="2022-10" db="EMBL/GenBank/DDBJ databases">
        <authorList>
            <consortium name="ENA_rothamsted_submissions"/>
            <consortium name="culmorum"/>
            <person name="King R."/>
        </authorList>
    </citation>
    <scope>NUCLEOTIDE SEQUENCE</scope>
</reference>
<evidence type="ECO:0008006" key="16">
    <source>
        <dbReference type="Google" id="ProtNLM"/>
    </source>
</evidence>
<evidence type="ECO:0000256" key="4">
    <source>
        <dbReference type="ARBA" id="ARBA00022461"/>
    </source>
</evidence>
<dbReference type="InterPro" id="IPR001873">
    <property type="entry name" value="ENaC"/>
</dbReference>
<proteinExistence type="inferred from homology"/>
<evidence type="ECO:0000256" key="11">
    <source>
        <dbReference type="ARBA" id="ARBA00023303"/>
    </source>
</evidence>
<evidence type="ECO:0000256" key="3">
    <source>
        <dbReference type="ARBA" id="ARBA00022448"/>
    </source>
</evidence>
<dbReference type="AlphaFoldDB" id="A0A9N9RNX5"/>
<evidence type="ECO:0000256" key="5">
    <source>
        <dbReference type="ARBA" id="ARBA00022692"/>
    </source>
</evidence>
<reference evidence="14" key="1">
    <citation type="submission" date="2022-01" db="EMBL/GenBank/DDBJ databases">
        <authorList>
            <person name="King R."/>
        </authorList>
    </citation>
    <scope>NUCLEOTIDE SEQUENCE</scope>
</reference>
<keyword evidence="8 12" id="KW-0406">Ion transport</keyword>
<evidence type="ECO:0000256" key="1">
    <source>
        <dbReference type="ARBA" id="ARBA00004141"/>
    </source>
</evidence>
<dbReference type="PANTHER" id="PTHR11690:SF247">
    <property type="entry name" value="PICKPOCKET 23, ISOFORM C"/>
    <property type="match status" value="1"/>
</dbReference>
<dbReference type="OrthoDB" id="6238402at2759"/>
<dbReference type="GO" id="GO:0015280">
    <property type="term" value="F:ligand-gated sodium channel activity"/>
    <property type="evidence" value="ECO:0007669"/>
    <property type="project" value="TreeGrafter"/>
</dbReference>
<keyword evidence="10 12" id="KW-0739">Sodium transport</keyword>
<evidence type="ECO:0000256" key="6">
    <source>
        <dbReference type="ARBA" id="ARBA00022989"/>
    </source>
</evidence>
<keyword evidence="9 13" id="KW-0472">Membrane</keyword>
<keyword evidence="5 12" id="KW-0812">Transmembrane</keyword>
<name>A0A9N9RNX5_9DIPT</name>
<comment type="similarity">
    <text evidence="2 12">Belongs to the amiloride-sensitive sodium channel (TC 1.A.6) family.</text>
</comment>
<evidence type="ECO:0000256" key="10">
    <source>
        <dbReference type="ARBA" id="ARBA00023201"/>
    </source>
</evidence>
<keyword evidence="15" id="KW-1185">Reference proteome</keyword>
<keyword evidence="7" id="KW-0915">Sodium</keyword>
<evidence type="ECO:0000256" key="7">
    <source>
        <dbReference type="ARBA" id="ARBA00023053"/>
    </source>
</evidence>
<keyword evidence="3 12" id="KW-0813">Transport</keyword>
<dbReference type="GO" id="GO:0005886">
    <property type="term" value="C:plasma membrane"/>
    <property type="evidence" value="ECO:0007669"/>
    <property type="project" value="TreeGrafter"/>
</dbReference>
<evidence type="ECO:0000256" key="8">
    <source>
        <dbReference type="ARBA" id="ARBA00023065"/>
    </source>
</evidence>
<evidence type="ECO:0000256" key="12">
    <source>
        <dbReference type="RuleBase" id="RU000679"/>
    </source>
</evidence>
<evidence type="ECO:0000313" key="15">
    <source>
        <dbReference type="Proteomes" id="UP001153620"/>
    </source>
</evidence>
<gene>
    <name evidence="14" type="ORF">CHIRRI_LOCUS4889</name>
</gene>
<evidence type="ECO:0000313" key="14">
    <source>
        <dbReference type="EMBL" id="CAG9801972.1"/>
    </source>
</evidence>
<keyword evidence="6 13" id="KW-1133">Transmembrane helix</keyword>
<accession>A0A9N9RNX5</accession>
<protein>
    <recommendedName>
        <fullName evidence="16">Sodium channel protein Nach</fullName>
    </recommendedName>
</protein>
<dbReference type="EMBL" id="OU895878">
    <property type="protein sequence ID" value="CAG9801972.1"/>
    <property type="molecule type" value="Genomic_DNA"/>
</dbReference>
<dbReference type="Proteomes" id="UP001153620">
    <property type="component" value="Chromosome 2"/>
</dbReference>
<keyword evidence="11 12" id="KW-0407">Ion channel</keyword>
<organism evidence="14 15">
    <name type="scientific">Chironomus riparius</name>
    <dbReference type="NCBI Taxonomy" id="315576"/>
    <lineage>
        <taxon>Eukaryota</taxon>
        <taxon>Metazoa</taxon>
        <taxon>Ecdysozoa</taxon>
        <taxon>Arthropoda</taxon>
        <taxon>Hexapoda</taxon>
        <taxon>Insecta</taxon>
        <taxon>Pterygota</taxon>
        <taxon>Neoptera</taxon>
        <taxon>Endopterygota</taxon>
        <taxon>Diptera</taxon>
        <taxon>Nematocera</taxon>
        <taxon>Chironomoidea</taxon>
        <taxon>Chironomidae</taxon>
        <taxon>Chironominae</taxon>
        <taxon>Chironomus</taxon>
    </lineage>
</organism>
<sequence>MKKNGSNRVKKVSSEAYGLLKTSLKYQVKEFFDNSTLHGIRYVAEKDRPFFEKFMWFCLVSVGGVAAFVIIGSLWEKFQTNPTLTGLDTDFHNQQVFFPTVTVCPESSFSTSLANETMFEEFAKSDNEILEEYLPVLKALPSLSYETFGAMYEAILNVSKIQDIKNKNLRQLAFKVGIKCDELLEICKYKDDEITCCDYFLPLYSEHGLCYSFNTRYFSTSSNETRNERINDLFETDKKWALQFVPSVSSRIFVHSIDEVSGYDFRPTLEHTVGFSMNLLISMKQTYTTDDARQLTVAQRKCIFPDERRLKYYKDDAYSFSQCMKQCRLERSHSFCQCIPPFYVPAAATNNYRHCGIEDFSCLEELYIIQKEKEARPKSQYDLSLRLKLKESDRLKSLSMPNIQTVRPVESAGSSGASIQVKAFDSPKVPIKHYYIDGQINAINKKIEENTILNGLSRLNVKNIGKRKSFVTQPPRQVTFRPIQFAPYAHKIKPLDKKFRIRSQSEGPDIIFEGYLA</sequence>
<evidence type="ECO:0000256" key="2">
    <source>
        <dbReference type="ARBA" id="ARBA00007193"/>
    </source>
</evidence>
<keyword evidence="4 12" id="KW-0894">Sodium channel</keyword>
<evidence type="ECO:0000256" key="13">
    <source>
        <dbReference type="SAM" id="Phobius"/>
    </source>
</evidence>
<dbReference type="Gene3D" id="2.60.470.10">
    <property type="entry name" value="Acid-sensing ion channels like domains"/>
    <property type="match status" value="1"/>
</dbReference>
<evidence type="ECO:0000256" key="9">
    <source>
        <dbReference type="ARBA" id="ARBA00023136"/>
    </source>
</evidence>
<dbReference type="Pfam" id="PF00858">
    <property type="entry name" value="ASC"/>
    <property type="match status" value="1"/>
</dbReference>
<dbReference type="PANTHER" id="PTHR11690">
    <property type="entry name" value="AMILORIDE-SENSITIVE SODIUM CHANNEL-RELATED"/>
    <property type="match status" value="1"/>
</dbReference>
<feature type="transmembrane region" description="Helical" evidence="13">
    <location>
        <begin position="54"/>
        <end position="75"/>
    </location>
</feature>